<dbReference type="OrthoDB" id="273310at2759"/>
<protein>
    <recommendedName>
        <fullName evidence="2">Protein kinase domain-containing protein</fullName>
    </recommendedName>
</protein>
<dbReference type="InterPro" id="IPR000719">
    <property type="entry name" value="Prot_kinase_dom"/>
</dbReference>
<feature type="region of interest" description="Disordered" evidence="1">
    <location>
        <begin position="1059"/>
        <end position="1085"/>
    </location>
</feature>
<feature type="domain" description="Protein kinase" evidence="2">
    <location>
        <begin position="2915"/>
        <end position="3461"/>
    </location>
</feature>
<dbReference type="SUPFAM" id="SSF56112">
    <property type="entry name" value="Protein kinase-like (PK-like)"/>
    <property type="match status" value="1"/>
</dbReference>
<feature type="region of interest" description="Disordered" evidence="1">
    <location>
        <begin position="158"/>
        <end position="196"/>
    </location>
</feature>
<feature type="region of interest" description="Disordered" evidence="1">
    <location>
        <begin position="1741"/>
        <end position="1764"/>
    </location>
</feature>
<feature type="region of interest" description="Disordered" evidence="1">
    <location>
        <begin position="2945"/>
        <end position="2993"/>
    </location>
</feature>
<dbReference type="PANTHER" id="PTHR44167:SF30">
    <property type="entry name" value="PHOSPHORYLASE KINASE"/>
    <property type="match status" value="1"/>
</dbReference>
<reference evidence="3 4" key="1">
    <citation type="submission" date="2021-02" db="EMBL/GenBank/DDBJ databases">
        <title>Porcisia hertigi Genome sequencing and assembly.</title>
        <authorList>
            <person name="Almutairi H."/>
            <person name="Gatherer D."/>
        </authorList>
    </citation>
    <scope>NUCLEOTIDE SEQUENCE [LARGE SCALE GENOMIC DNA]</scope>
    <source>
        <strain evidence="3 4">C119</strain>
    </source>
</reference>
<feature type="region of interest" description="Disordered" evidence="1">
    <location>
        <begin position="2374"/>
        <end position="2412"/>
    </location>
</feature>
<dbReference type="Gene3D" id="1.10.510.10">
    <property type="entry name" value="Transferase(Phosphotransferase) domain 1"/>
    <property type="match status" value="2"/>
</dbReference>
<feature type="compositionally biased region" description="Gly residues" evidence="1">
    <location>
        <begin position="2971"/>
        <end position="2982"/>
    </location>
</feature>
<dbReference type="PROSITE" id="PS00108">
    <property type="entry name" value="PROTEIN_KINASE_ST"/>
    <property type="match status" value="1"/>
</dbReference>
<dbReference type="PANTHER" id="PTHR44167">
    <property type="entry name" value="OVARIAN-SPECIFIC SERINE/THREONINE-PROTEIN KINASE LOK-RELATED"/>
    <property type="match status" value="1"/>
</dbReference>
<feature type="compositionally biased region" description="Basic and acidic residues" evidence="1">
    <location>
        <begin position="923"/>
        <end position="936"/>
    </location>
</feature>
<dbReference type="GO" id="GO:0044773">
    <property type="term" value="P:mitotic DNA damage checkpoint signaling"/>
    <property type="evidence" value="ECO:0007669"/>
    <property type="project" value="TreeGrafter"/>
</dbReference>
<gene>
    <name evidence="3" type="ORF">JKF63_00262</name>
</gene>
<dbReference type="SMART" id="SM00220">
    <property type="entry name" value="S_TKc"/>
    <property type="match status" value="1"/>
</dbReference>
<feature type="region of interest" description="Disordered" evidence="1">
    <location>
        <begin position="2633"/>
        <end position="2656"/>
    </location>
</feature>
<sequence length="3468" mass="368170">MERNRFKSRSFVYPTSSLKDSGVVRLGADSPSMASVSLTNAPATSSTPTSVLYSVLLRALVSRRAAANNLAEGSLHSPFPVHDMDGLVTEALRAQVARLFPFCGVIVESTSAVDLSEMTPTQCASSSTPKGEEGGEGSRCRIACIASANAYRHLCGSHPSDPRVSEASALSSPFTHASSPPATRETSNNAPKRRAGLPKVVFKSAPSSRTALAAVAAAVARSPSKVASAEAPKRLSASPPADSSKKTSSRVGGAAQDQRASSWPAPRATVESPQRFTVVPAPQLPVMQRHLEELFDDFAAAIGQCHSALSHHQLESGSLAAWQTSGEKRGVHLEKPRVSSLGADDSASQHRGHSPPCTTSNHRHRNSNILVADVTPGCSSHRFGSDLFSHGCMADELGHTHGTTTAVNGSSRASLTRGAMVESEREAHGASGQIMQDPKEEEELSRGIVIMAHTIAEHLYAILHPTSTVAAPEEALAALPGHKSSNTRGTDEPTTLHAATTAVFRRSHAAVAQEEKRSTSCASFASLHFSPAEGASRLLRSPQGSTCVSPELRELQQLVHTLLWSRITTYLRKLSLKTTEDSSSASHSTNAVERREACASVQLSFWIWLYAASGLATDVIRGQQETQRAPANPGHLVGLHESITSSSSTTCVPPPLSLPQLLPTVETLARQLQRRVYMRVQSTPETLLTVNTFLSFSGVQMTDRTVMERLFPLQSGLVASDALGVAELFPDPEQRVTHDASVGEEPLSGGVKVSVFDTAAAAPPFIRIGASPDKRISLGDHHTMPVLGVAGAILVDGSGSLGGDTRRSPPHRGWGASCAVVSGAGSKASPSTSEEMQKEHNRRSSGPSTAELYLQWLESADPAHLTLCASQERPNCCLDRVEVDVNSTVGVVASSRISPQQYRAESIAYTNPDVSLFADDSEVGERDGDTARKDNGNRGGRRSSESSCNYTMAQPAGKLFRVVSVMPSADLAPCLMRVEKELHQGNSAVQFARKLGTLYATQDMNTLLPLLPAVAQEEFLSPDVNLTSTLTEGGAVESLGAAVPPRGGTDGLGIPAGPAAPAGSVRSQSTWTENPTTGNAVAGRGAPPPAVMKSHVASDGFPGNQSFFCSRRATASAASPLLFPTATFPSTEQKLLMENLNSCRDAIAANSSRLFVDSARALEVALSFALVLLSHVMSEAVPKGDDVPTERMTSVLSSGENSVAAVLAKAATETVTAAEVKKCPSRLSAVAATPLDTSEGRASTKTVEALPPLQSLPLDLAKVFGLGSSRSRWQHLSAYLRETLISVFSSALQRKDAPMMQVLLQYIALDTAISHHYAQVRRLQMPTTPAPLKGAEQTKQVGRSTLKKKRDAAIPSGHQAIHLSASLPDSLPSFVNVWFSSFASLADTTTHLFEGDHHTPSSLKGAVWHLAGLAEYFLLTRARGYDMYGGRCHLCSTALPGCCCCCCDNAAEIDPRISSAPSKAALQNFIASHLVEPAGKVLGAVVAFMDSVCKVLSADTESGAAAERQLREGVLFADDSSDDESMFMSTVADASVHRESACEPTAPYGSESGGAYDIRVNHSEISDSHTCWMELAIHYFLEIVDVLLDVALYLPEKPLYLYQLTVSVPHTGATSTDFMDGLATVSSTGVAGSLPLCGFGDTPVSVSAAAPRVVTDSPLGRVQEFLSMYTSMVLQSAVNYFTRDGKNAQFRFATAHGTLSNPAAAPGGASQRHSSHLFWERLWYPMAASLASTTHGNFSFATRQSPPSASTPTSAQAATAATNAAVSPEAPAGDLYMSGTMWWPGARFQRDSHLSRILEHAQLVSLYLNSSLGKGPAPRALNLLYPEAPRAPRDCSPSLQVSAVTSLLNTSTGPCAQLLSIPYACPQSAVDTSDSGCASGIVRTGLHERFCSHCAGSPVEEPPGCFPVTEHRRLMREVCGGLWIRVELLRLLRLAAAPLDTDTFVIFTSTASKVAARVQDKGLQAHYKTIASIKAGTESVVPKTYASTYVRLLFLRYVQAFYADIQALGASRPALVPDYVASERMDSSGNATSPNYADISNRGDAMPYRTLGSPRMRSPVSPFQHLSQHLWTHYCRELLLALRTLCWSYSEAHKTAANLSIASVFGRLLQMISGRREFDGDEIADDYNDSVNEVQDETNQSSRGVGMPAISFDRSLAPYSTAEGDGKEVFGDFSDSSSDSAVTVAPVGSKGGREALPGRSQKSFSLGNLGRRQDPMQAGLWTSLPKSSTRTRRQVVANVSDSAPVSKIKDGRRLGSNHHSTSSVIKANGRGAASLTISSGSAPAPPRSTAAAPPVKPRLSLTGLRPPLYFASSGDTAAAQEDNFYREQSNQRDITDRFCRTRSFCVADATSYVSQDEEDDEEFGMSYGAVLTSSKYTPPKSASRENRKGDTTASPNARSATTTTSSGAPIPPALKMPKLCLGALGPPLYFTSTGDTGVFAESTMAPSLRHTTAAAFQALKWPTPAPSAMVGAVHVDAAATGAPLKAGPEAAKARTLPPPPPLSAPALPTAATTTAVSFVLPKLSFDSLGPPLYFTSTGDTGGFVEAQTQRLPVAAGAAASAHPSADADCLRPAFTTQVPASGGEVIHTTATASAMNVPNRPSAATAAARLCGSLSSFVSNSSSVFSSFSDCAPKEGDAGGGTNEGEEGGNGVGRTVQQCTKEQVKVRRYGGSVSSLNSLPIREGGLLSLPTGQQRRRQVSRTSRLVLTPVVAPVVTVELILSICSIILQQGSGMIQYAYTVSSLTQKRLLPGMSSSSQRRWHTGSGSAAAASGVTFTQNTNAVQGDRRRYTPQHSPSSFHVIQAMHNYLKDSRNKLVIDLLEEWVLEKYASTERTRMVFLETVYAPSRQQGCSAQTPHLLFPYSINSNSNSEYRHHPQQPYAGIIGGKSNAAMFVGRYVLLRLLLPRVITPLVTQKSERRIGAGGYGSVTSGFVQELGTDCETQLPPEWGQQGSRWRPAEASGGPASGCSGTRGGGSGGGGNTPHSACKGPSFATTAERVPTSVLDGMRAPWRAAAQRIAQAVCRCEVAIKHIPLSARGSESGNLPLCHAEVLAMYRLCGHPHIVPLLSFDNTKDEYILVLPHYTQGSLRVWRQKYYPLGCAVLKLPPGVKGSRKSAPTSTTTATVTFNALASVSAPNTSLFATCARCLFQVLKAVTFMHDHHIRHGDIKCDNVLIAASDAGTERGKMDPPMLPSSVCLCDFGSCDTCDDDDMRNLKHDIMAGETRFLAGRWGVGRGTEAIQPPELMSAKRRYTLLRRIMEAAAPDAAAAAPSPSSSFAISERLDGGAHATSIAGSSAECAPFRSRAGELTGRQVTERLRRAELSADIWACGCLLYEMLTGRMLFGEARLGRLLVLAAADDDENQGTAIGISKTNMTAGTLPPALSPTRKTTVATKANLAGDEGFGFTSSISRKALDDWERDDLQAAVGERVVNFMSALLDLDPLQRPSAHEALYCWEDIMAEAGLEV</sequence>
<dbReference type="GO" id="GO:0004674">
    <property type="term" value="F:protein serine/threonine kinase activity"/>
    <property type="evidence" value="ECO:0007669"/>
    <property type="project" value="TreeGrafter"/>
</dbReference>
<feature type="region of interest" description="Disordered" evidence="1">
    <location>
        <begin position="919"/>
        <end position="948"/>
    </location>
</feature>
<dbReference type="GO" id="GO:0005634">
    <property type="term" value="C:nucleus"/>
    <property type="evidence" value="ECO:0007669"/>
    <property type="project" value="TreeGrafter"/>
</dbReference>
<organism evidence="3 4">
    <name type="scientific">Porcisia hertigi</name>
    <dbReference type="NCBI Taxonomy" id="2761500"/>
    <lineage>
        <taxon>Eukaryota</taxon>
        <taxon>Discoba</taxon>
        <taxon>Euglenozoa</taxon>
        <taxon>Kinetoplastea</taxon>
        <taxon>Metakinetoplastina</taxon>
        <taxon>Trypanosomatida</taxon>
        <taxon>Trypanosomatidae</taxon>
        <taxon>Leishmaniinae</taxon>
        <taxon>Porcisia</taxon>
    </lineage>
</organism>
<keyword evidence="4" id="KW-1185">Reference proteome</keyword>
<comment type="caution">
    <text evidence="3">The sequence shown here is derived from an EMBL/GenBank/DDBJ whole genome shotgun (WGS) entry which is preliminary data.</text>
</comment>
<accession>A0A836HYR3</accession>
<feature type="compositionally biased region" description="Polar residues" evidence="1">
    <location>
        <begin position="117"/>
        <end position="129"/>
    </location>
</feature>
<dbReference type="EMBL" id="JAFJZO010000036">
    <property type="protein sequence ID" value="KAG5490143.1"/>
    <property type="molecule type" value="Genomic_DNA"/>
</dbReference>
<feature type="compositionally biased region" description="Gly residues" evidence="1">
    <location>
        <begin position="2638"/>
        <end position="2652"/>
    </location>
</feature>
<dbReference type="Proteomes" id="UP000674318">
    <property type="component" value="Unassembled WGS sequence"/>
</dbReference>
<feature type="region of interest" description="Disordered" evidence="1">
    <location>
        <begin position="822"/>
        <end position="847"/>
    </location>
</feature>
<feature type="compositionally biased region" description="Low complexity" evidence="1">
    <location>
        <begin position="2278"/>
        <end position="2293"/>
    </location>
</feature>
<feature type="compositionally biased region" description="Polar residues" evidence="1">
    <location>
        <begin position="1065"/>
        <end position="1079"/>
    </location>
</feature>
<dbReference type="Pfam" id="PF00069">
    <property type="entry name" value="Pkinase"/>
    <property type="match status" value="1"/>
</dbReference>
<dbReference type="InterPro" id="IPR011009">
    <property type="entry name" value="Kinase-like_dom_sf"/>
</dbReference>
<dbReference type="InterPro" id="IPR008271">
    <property type="entry name" value="Ser/Thr_kinase_AS"/>
</dbReference>
<proteinExistence type="predicted"/>
<feature type="compositionally biased region" description="Low complexity" evidence="1">
    <location>
        <begin position="2391"/>
        <end position="2408"/>
    </location>
</feature>
<feature type="region of interest" description="Disordered" evidence="1">
    <location>
        <begin position="340"/>
        <end position="365"/>
    </location>
</feature>
<feature type="compositionally biased region" description="Polar residues" evidence="1">
    <location>
        <begin position="168"/>
        <end position="190"/>
    </location>
</feature>
<evidence type="ECO:0000259" key="2">
    <source>
        <dbReference type="PROSITE" id="PS50011"/>
    </source>
</evidence>
<name>A0A836HYR3_9TRYP</name>
<dbReference type="PROSITE" id="PS50011">
    <property type="entry name" value="PROTEIN_KINASE_DOM"/>
    <property type="match status" value="1"/>
</dbReference>
<feature type="region of interest" description="Disordered" evidence="1">
    <location>
        <begin position="2167"/>
        <end position="2299"/>
    </location>
</feature>
<dbReference type="KEGG" id="phet:94286391"/>
<evidence type="ECO:0000256" key="1">
    <source>
        <dbReference type="SAM" id="MobiDB-lite"/>
    </source>
</evidence>
<dbReference type="GO" id="GO:0005524">
    <property type="term" value="F:ATP binding"/>
    <property type="evidence" value="ECO:0007669"/>
    <property type="project" value="InterPro"/>
</dbReference>
<dbReference type="RefSeq" id="XP_067752471.1">
    <property type="nucleotide sequence ID" value="XM_067896314.1"/>
</dbReference>
<feature type="region of interest" description="Disordered" evidence="1">
    <location>
        <begin position="221"/>
        <end position="270"/>
    </location>
</feature>
<feature type="region of interest" description="Disordered" evidence="1">
    <location>
        <begin position="117"/>
        <end position="137"/>
    </location>
</feature>
<evidence type="ECO:0000313" key="3">
    <source>
        <dbReference type="EMBL" id="KAG5490143.1"/>
    </source>
</evidence>
<dbReference type="GeneID" id="94286391"/>
<evidence type="ECO:0000313" key="4">
    <source>
        <dbReference type="Proteomes" id="UP000674318"/>
    </source>
</evidence>